<dbReference type="AlphaFoldDB" id="R9HFZ7"/>
<organism evidence="2 3">
    <name type="scientific">Bacteroides thetaiotaomicron dnLKV9</name>
    <dbReference type="NCBI Taxonomy" id="1235785"/>
    <lineage>
        <taxon>Bacteria</taxon>
        <taxon>Pseudomonadati</taxon>
        <taxon>Bacteroidota</taxon>
        <taxon>Bacteroidia</taxon>
        <taxon>Bacteroidales</taxon>
        <taxon>Bacteroidaceae</taxon>
        <taxon>Bacteroides</taxon>
    </lineage>
</organism>
<keyword evidence="1" id="KW-0472">Membrane</keyword>
<feature type="transmembrane region" description="Helical" evidence="1">
    <location>
        <begin position="6"/>
        <end position="36"/>
    </location>
</feature>
<evidence type="ECO:0000313" key="2">
    <source>
        <dbReference type="EMBL" id="EOS02681.1"/>
    </source>
</evidence>
<keyword evidence="1" id="KW-1133">Transmembrane helix</keyword>
<keyword evidence="1" id="KW-0812">Transmembrane</keyword>
<protein>
    <submittedName>
        <fullName evidence="2">Uncharacterized protein</fullName>
    </submittedName>
</protein>
<accession>R9HFZ7</accession>
<sequence>MQEIGIIIFLLLTIGLCFAICPVGGMLILLLCVIGLCQKPETNHSKDKYYENYIKFIRDKKK</sequence>
<proteinExistence type="predicted"/>
<dbReference type="HOGENOM" id="CLU_2894827_0_0_10"/>
<evidence type="ECO:0000256" key="1">
    <source>
        <dbReference type="SAM" id="Phobius"/>
    </source>
</evidence>
<dbReference type="Proteomes" id="UP000014207">
    <property type="component" value="Unassembled WGS sequence"/>
</dbReference>
<dbReference type="EMBL" id="ASSM01000005">
    <property type="protein sequence ID" value="EOS02681.1"/>
    <property type="molecule type" value="Genomic_DNA"/>
</dbReference>
<gene>
    <name evidence="2" type="ORF">C799_00733</name>
</gene>
<reference evidence="2 3" key="1">
    <citation type="submission" date="2013-04" db="EMBL/GenBank/DDBJ databases">
        <title>The Genome Sequence of Bacteroides thetaiotaomicron dnLKV9.</title>
        <authorList>
            <consortium name="The Broad Institute Genomics Platform"/>
            <consortium name="The Broad Institute Genome Sequencing Center for Infectious Disease"/>
            <person name="Earl A."/>
            <person name="Xavier R."/>
            <person name="Kuhn K."/>
            <person name="Stappenbeck T."/>
            <person name="Walker B."/>
            <person name="Young S."/>
            <person name="Zeng Q."/>
            <person name="Gargeya S."/>
            <person name="Fitzgerald M."/>
            <person name="Haas B."/>
            <person name="Abouelleil A."/>
            <person name="Allen A.W."/>
            <person name="Alvarado L."/>
            <person name="Arachchi H.M."/>
            <person name="Berlin A.M."/>
            <person name="Chapman S.B."/>
            <person name="Gainer-Dewar J."/>
            <person name="Goldberg J."/>
            <person name="Griggs A."/>
            <person name="Gujja S."/>
            <person name="Hansen M."/>
            <person name="Howarth C."/>
            <person name="Imamovic A."/>
            <person name="Ireland A."/>
            <person name="Larimer J."/>
            <person name="McCowan C."/>
            <person name="Murphy C."/>
            <person name="Pearson M."/>
            <person name="Poon T.W."/>
            <person name="Priest M."/>
            <person name="Roberts A."/>
            <person name="Saif S."/>
            <person name="Shea T."/>
            <person name="Sisk P."/>
            <person name="Sykes S."/>
            <person name="Wortman J."/>
            <person name="Nusbaum C."/>
            <person name="Birren B."/>
        </authorList>
    </citation>
    <scope>NUCLEOTIDE SEQUENCE [LARGE SCALE GENOMIC DNA]</scope>
    <source>
        <strain evidence="3">dnLKV9</strain>
    </source>
</reference>
<evidence type="ECO:0000313" key="3">
    <source>
        <dbReference type="Proteomes" id="UP000014207"/>
    </source>
</evidence>
<dbReference type="PATRIC" id="fig|1235785.3.peg.743"/>
<name>R9HFZ7_BACT4</name>
<comment type="caution">
    <text evidence="2">The sequence shown here is derived from an EMBL/GenBank/DDBJ whole genome shotgun (WGS) entry which is preliminary data.</text>
</comment>